<dbReference type="PANTHER" id="PTHR33986:SF15">
    <property type="entry name" value="MITOCHONDRIAL FISSION PROTEIN ELM1"/>
    <property type="match status" value="1"/>
</dbReference>
<evidence type="ECO:0000313" key="1">
    <source>
        <dbReference type="EMBL" id="CDO58731.1"/>
    </source>
</evidence>
<gene>
    <name evidence="1" type="ORF">BN1012_Phect517</name>
</gene>
<dbReference type="STRING" id="1458461.BN1012_Phect517"/>
<dbReference type="Proteomes" id="UP000032160">
    <property type="component" value="Chromosome I"/>
</dbReference>
<dbReference type="HOGENOM" id="CLU_048241_0_0_5"/>
<organism evidence="1 2">
    <name type="scientific">Candidatus Phaeomarinibacter ectocarpi</name>
    <dbReference type="NCBI Taxonomy" id="1458461"/>
    <lineage>
        <taxon>Bacteria</taxon>
        <taxon>Pseudomonadati</taxon>
        <taxon>Pseudomonadota</taxon>
        <taxon>Alphaproteobacteria</taxon>
        <taxon>Hyphomicrobiales</taxon>
        <taxon>Parvibaculaceae</taxon>
        <taxon>Candidatus Phaeomarinibacter</taxon>
    </lineage>
</organism>
<dbReference type="KEGG" id="pect:BN1012_Phect517"/>
<keyword evidence="2" id="KW-1185">Reference proteome</keyword>
<evidence type="ECO:0000313" key="2">
    <source>
        <dbReference type="Proteomes" id="UP000032160"/>
    </source>
</evidence>
<sequence>MVDKPVAWAISGGARGMENQCLALAEAAGFAPVPLRVAAKAPWRWLPEMAWSLWGKVPSRLSAENRQMLDGPWPDLVVACGRQSVPLAIHIKRVSEGRTFVVQCQDPRVTPALFDLVVPPDHDNVTPAQNVLSIIGSPNLALPWRLAEASGKWASKFDALGRPFVAVAIGGSSSAYRLNRSSIDELFRCLEKMQTESGARLAITTSRRTGPDNEELIQAHAKRLGAWVWDGSGDSPILGLYACADAIVVTEDSVNMAAEAAASGKPLYVAELDGGSEKFDHFHDVLKARGIARSLTHAPLEAWSYPPLTETLRAAQEIRQRMSDRGFALPAEPQTGH</sequence>
<name>X5MLW1_9HYPH</name>
<proteinExistence type="predicted"/>
<reference evidence="1 2" key="1">
    <citation type="journal article" date="2014" name="Front. Genet.">
        <title>Genome and metabolic network of "Candidatus Phaeomarinobacter ectocarpi" Ec32, a new candidate genus of Alphaproteobacteria frequently associated with brown algae.</title>
        <authorList>
            <person name="Dittami S.M."/>
            <person name="Barbeyron T."/>
            <person name="Boyen C."/>
            <person name="Cambefort J."/>
            <person name="Collet G."/>
            <person name="Delage L."/>
            <person name="Gobet A."/>
            <person name="Groisillier A."/>
            <person name="Leblanc C."/>
            <person name="Michel G."/>
            <person name="Scornet D."/>
            <person name="Siegel A."/>
            <person name="Tapia J.E."/>
            <person name="Tonon T."/>
        </authorList>
    </citation>
    <scope>NUCLEOTIDE SEQUENCE [LARGE SCALE GENOMIC DNA]</scope>
    <source>
        <strain evidence="1 2">Ec32</strain>
    </source>
</reference>
<dbReference type="InterPro" id="IPR009367">
    <property type="entry name" value="Elm1-like"/>
</dbReference>
<dbReference type="EMBL" id="HG966617">
    <property type="protein sequence ID" value="CDO58731.1"/>
    <property type="molecule type" value="Genomic_DNA"/>
</dbReference>
<dbReference type="Pfam" id="PF06258">
    <property type="entry name" value="Mito_fiss_Elm1"/>
    <property type="match status" value="1"/>
</dbReference>
<dbReference type="RefSeq" id="WP_043950945.1">
    <property type="nucleotide sequence ID" value="NZ_HG966617.1"/>
</dbReference>
<dbReference type="AlphaFoldDB" id="X5MLW1"/>
<accession>X5MLW1</accession>
<dbReference type="PANTHER" id="PTHR33986">
    <property type="entry name" value="OS02G0535700 PROTEIN"/>
    <property type="match status" value="1"/>
</dbReference>
<protein>
    <submittedName>
        <fullName evidence="1">DUF1022 domain-containing protein</fullName>
    </submittedName>
</protein>